<gene>
    <name evidence="3" type="ORF">MNEG_6156</name>
</gene>
<protein>
    <submittedName>
        <fullName evidence="3">Uncharacterized protein</fullName>
    </submittedName>
</protein>
<evidence type="ECO:0000313" key="3">
    <source>
        <dbReference type="EMBL" id="KIZ01805.1"/>
    </source>
</evidence>
<keyword evidence="1" id="KW-0853">WD repeat</keyword>
<dbReference type="Pfam" id="PF00400">
    <property type="entry name" value="WD40"/>
    <property type="match status" value="4"/>
</dbReference>
<dbReference type="Proteomes" id="UP000054498">
    <property type="component" value="Unassembled WGS sequence"/>
</dbReference>
<sequence>MNLIGKLEGHPGGSTALAFAAGGQLLVSAGEDGCAAVWRCDGRTLKARLACEGVDADRTPDGHTVSCVAVSPDGALAACAAGKSIHLFEPGAEDVEATRRVFPPVAGGVVNDLRFLGSGQLLAAFYGGVALFGTDVGVKGLVLEHGANILSASATPDLRWIVGGCMDATVHIWHLEKQAGGGPSISEATGPGGVAPAPEAAELSDRAGVDEPGGSSRGAERGPSDATAGPVAEAVEGAVAEAGVAGEGEEGDNDVEEEEDEYEEEAGVPVTVLQGPDGTTLEMVELTCGGYSGKVLRVDFGVAPDGDPLMASSGGNTCLIWNFGGAGPSGSAPIITLGHTKPVQCQAWHPSRPGVLVTGGRDGRLILYESYNAADGMEEGMPSLCGPAALDPSPSDEVVAVAWGSGDVLVSAHSSGEVKSWTWAG</sequence>
<organism evidence="3 4">
    <name type="scientific">Monoraphidium neglectum</name>
    <dbReference type="NCBI Taxonomy" id="145388"/>
    <lineage>
        <taxon>Eukaryota</taxon>
        <taxon>Viridiplantae</taxon>
        <taxon>Chlorophyta</taxon>
        <taxon>core chlorophytes</taxon>
        <taxon>Chlorophyceae</taxon>
        <taxon>CS clade</taxon>
        <taxon>Sphaeropleales</taxon>
        <taxon>Selenastraceae</taxon>
        <taxon>Monoraphidium</taxon>
    </lineage>
</organism>
<dbReference type="InterPro" id="IPR015943">
    <property type="entry name" value="WD40/YVTN_repeat-like_dom_sf"/>
</dbReference>
<dbReference type="GeneID" id="25739032"/>
<dbReference type="KEGG" id="mng:MNEG_6156"/>
<dbReference type="OrthoDB" id="340259at2759"/>
<dbReference type="PROSITE" id="PS50294">
    <property type="entry name" value="WD_REPEATS_REGION"/>
    <property type="match status" value="1"/>
</dbReference>
<dbReference type="SMART" id="SM00320">
    <property type="entry name" value="WD40"/>
    <property type="match status" value="6"/>
</dbReference>
<dbReference type="Gene3D" id="2.130.10.10">
    <property type="entry name" value="YVTN repeat-like/Quinoprotein amine dehydrogenase"/>
    <property type="match status" value="3"/>
</dbReference>
<dbReference type="RefSeq" id="XP_013900824.1">
    <property type="nucleotide sequence ID" value="XM_014045370.1"/>
</dbReference>
<reference evidence="3 4" key="1">
    <citation type="journal article" date="2013" name="BMC Genomics">
        <title>Reconstruction of the lipid metabolism for the microalga Monoraphidium neglectum from its genome sequence reveals characteristics suitable for biofuel production.</title>
        <authorList>
            <person name="Bogen C."/>
            <person name="Al-Dilaimi A."/>
            <person name="Albersmeier A."/>
            <person name="Wichmann J."/>
            <person name="Grundmann M."/>
            <person name="Rupp O."/>
            <person name="Lauersen K.J."/>
            <person name="Blifernez-Klassen O."/>
            <person name="Kalinowski J."/>
            <person name="Goesmann A."/>
            <person name="Mussgnug J.H."/>
            <person name="Kruse O."/>
        </authorList>
    </citation>
    <scope>NUCLEOTIDE SEQUENCE [LARGE SCALE GENOMIC DNA]</scope>
    <source>
        <strain evidence="3 4">SAG 48.87</strain>
    </source>
</reference>
<dbReference type="EMBL" id="KK101195">
    <property type="protein sequence ID" value="KIZ01805.1"/>
    <property type="molecule type" value="Genomic_DNA"/>
</dbReference>
<feature type="compositionally biased region" description="Acidic residues" evidence="2">
    <location>
        <begin position="247"/>
        <end position="266"/>
    </location>
</feature>
<proteinExistence type="predicted"/>
<feature type="repeat" description="WD" evidence="1">
    <location>
        <begin position="7"/>
        <end position="38"/>
    </location>
</feature>
<dbReference type="PANTHER" id="PTHR19879:SF9">
    <property type="entry name" value="TRANSCRIPTION INITIATION FACTOR TFIID SUBUNIT 5"/>
    <property type="match status" value="1"/>
</dbReference>
<accession>A0A0D2MF83</accession>
<evidence type="ECO:0000256" key="2">
    <source>
        <dbReference type="SAM" id="MobiDB-lite"/>
    </source>
</evidence>
<dbReference type="AlphaFoldDB" id="A0A0D2MF83"/>
<evidence type="ECO:0000313" key="4">
    <source>
        <dbReference type="Proteomes" id="UP000054498"/>
    </source>
</evidence>
<evidence type="ECO:0000256" key="1">
    <source>
        <dbReference type="PROSITE-ProRule" id="PRU00221"/>
    </source>
</evidence>
<feature type="region of interest" description="Disordered" evidence="2">
    <location>
        <begin position="204"/>
        <end position="230"/>
    </location>
</feature>
<dbReference type="PANTHER" id="PTHR19879">
    <property type="entry name" value="TRANSCRIPTION INITIATION FACTOR TFIID"/>
    <property type="match status" value="1"/>
</dbReference>
<dbReference type="InterPro" id="IPR001680">
    <property type="entry name" value="WD40_rpt"/>
</dbReference>
<name>A0A0D2MF83_9CHLO</name>
<dbReference type="InterPro" id="IPR036322">
    <property type="entry name" value="WD40_repeat_dom_sf"/>
</dbReference>
<keyword evidence="4" id="KW-1185">Reference proteome</keyword>
<dbReference type="SUPFAM" id="SSF50978">
    <property type="entry name" value="WD40 repeat-like"/>
    <property type="match status" value="1"/>
</dbReference>
<dbReference type="STRING" id="145388.A0A0D2MF83"/>
<feature type="region of interest" description="Disordered" evidence="2">
    <location>
        <begin position="242"/>
        <end position="267"/>
    </location>
</feature>
<dbReference type="PROSITE" id="PS50082">
    <property type="entry name" value="WD_REPEATS_2"/>
    <property type="match status" value="2"/>
</dbReference>
<feature type="repeat" description="WD" evidence="1">
    <location>
        <begin position="142"/>
        <end position="176"/>
    </location>
</feature>